<keyword evidence="2" id="KW-1003">Cell membrane</keyword>
<dbReference type="Proteomes" id="UP000270261">
    <property type="component" value="Unassembled WGS sequence"/>
</dbReference>
<dbReference type="Gene3D" id="3.40.50.1000">
    <property type="entry name" value="HAD superfamily/HAD-like"/>
    <property type="match status" value="1"/>
</dbReference>
<name>A0A3R8MTT6_9BURK</name>
<keyword evidence="5 6" id="KW-0472">Membrane</keyword>
<evidence type="ECO:0000256" key="1">
    <source>
        <dbReference type="ARBA" id="ARBA00004141"/>
    </source>
</evidence>
<dbReference type="InterPro" id="IPR044878">
    <property type="entry name" value="UbiA_sf"/>
</dbReference>
<organism evidence="7 8">
    <name type="scientific">Lautropia dentalis</name>
    <dbReference type="NCBI Taxonomy" id="2490857"/>
    <lineage>
        <taxon>Bacteria</taxon>
        <taxon>Pseudomonadati</taxon>
        <taxon>Pseudomonadota</taxon>
        <taxon>Betaproteobacteria</taxon>
        <taxon>Burkholderiales</taxon>
        <taxon>Burkholderiaceae</taxon>
        <taxon>Lautropia</taxon>
    </lineage>
</organism>
<accession>A0A3R8MTT6</accession>
<evidence type="ECO:0000256" key="6">
    <source>
        <dbReference type="SAM" id="Phobius"/>
    </source>
</evidence>
<feature type="transmembrane region" description="Helical" evidence="6">
    <location>
        <begin position="268"/>
        <end position="286"/>
    </location>
</feature>
<evidence type="ECO:0000256" key="2">
    <source>
        <dbReference type="ARBA" id="ARBA00022475"/>
    </source>
</evidence>
<dbReference type="InterPro" id="IPR039653">
    <property type="entry name" value="Prenyltransferase"/>
</dbReference>
<dbReference type="GO" id="GO:0009247">
    <property type="term" value="P:glycolipid biosynthetic process"/>
    <property type="evidence" value="ECO:0007669"/>
    <property type="project" value="TreeGrafter"/>
</dbReference>
<feature type="transmembrane region" description="Helical" evidence="6">
    <location>
        <begin position="228"/>
        <end position="248"/>
    </location>
</feature>
<comment type="subcellular location">
    <subcellularLocation>
        <location evidence="1">Membrane</location>
        <topology evidence="1">Multi-pass membrane protein</topology>
    </subcellularLocation>
</comment>
<evidence type="ECO:0000256" key="3">
    <source>
        <dbReference type="ARBA" id="ARBA00022692"/>
    </source>
</evidence>
<dbReference type="AlphaFoldDB" id="A0A3R8MTT6"/>
<dbReference type="InterPro" id="IPR036412">
    <property type="entry name" value="HAD-like_sf"/>
</dbReference>
<dbReference type="GO" id="GO:0016765">
    <property type="term" value="F:transferase activity, transferring alkyl or aryl (other than methyl) groups"/>
    <property type="evidence" value="ECO:0007669"/>
    <property type="project" value="InterPro"/>
</dbReference>
<feature type="transmembrane region" description="Helical" evidence="6">
    <location>
        <begin position="292"/>
        <end position="314"/>
    </location>
</feature>
<dbReference type="Pfam" id="PF01040">
    <property type="entry name" value="UbiA"/>
    <property type="match status" value="1"/>
</dbReference>
<dbReference type="OrthoDB" id="9803632at2"/>
<dbReference type="EMBL" id="RRUE01000001">
    <property type="protein sequence ID" value="RRN45011.1"/>
    <property type="molecule type" value="Genomic_DNA"/>
</dbReference>
<sequence>MPSSFEGVPFTVQPALVVDLDGTLIHTDMLHESALQLLREHPLQTLQIPGWLRRGKATLKERLAERTRLDPRTLPYNQPLIEWLKTQRAEGRTLVLCTASDQRIARQVADHLGIFDDVIASDGHDNLAGTRKAAALVERYGDRGFDYAGNSSTDLYVWRHARQAIVVDGSPKLADQAAAVTEVARVFPARPQGFNAWRRVLRMHQWMKNILLFVPLLAAHDLTNLHAWGLLAVAFASFSLCASSVYIANDLLDLESDRLHPRKRKRPFASGLVPAWKGVLLAPVLLGVSLTLAWQVGTPFLSWLLLYFSLTCVYSWRLKRLLLIDCLTLAMLYTLRIVAGAAAIGQSLSFWLLAFSIFLFLSLAFVKRYAELRLHRKGTGSLHGRGYHSDDAPIIQMMGIVAGYAAVLVLALYVNSDAIMAMYEHPKLVWGAVPVVLFWVSWVWMRAHRGEMHDDPVVFAIKDRTSLATGAIFALVLAMGTGVLGHMPW</sequence>
<keyword evidence="3 6" id="KW-0812">Transmembrane</keyword>
<dbReference type="InterPro" id="IPR023214">
    <property type="entry name" value="HAD_sf"/>
</dbReference>
<feature type="transmembrane region" description="Helical" evidence="6">
    <location>
        <begin position="394"/>
        <end position="416"/>
    </location>
</feature>
<feature type="transmembrane region" description="Helical" evidence="6">
    <location>
        <begin position="466"/>
        <end position="487"/>
    </location>
</feature>
<feature type="transmembrane region" description="Helical" evidence="6">
    <location>
        <begin position="348"/>
        <end position="366"/>
    </location>
</feature>
<keyword evidence="4 6" id="KW-1133">Transmembrane helix</keyword>
<evidence type="ECO:0000256" key="5">
    <source>
        <dbReference type="ARBA" id="ARBA00023136"/>
    </source>
</evidence>
<dbReference type="Pfam" id="PF12710">
    <property type="entry name" value="HAD"/>
    <property type="match status" value="1"/>
</dbReference>
<feature type="transmembrane region" description="Helical" evidence="6">
    <location>
        <begin position="428"/>
        <end position="445"/>
    </location>
</feature>
<dbReference type="PANTHER" id="PTHR11048">
    <property type="entry name" value="PRENYLTRANSFERASES"/>
    <property type="match status" value="1"/>
</dbReference>
<evidence type="ECO:0000313" key="7">
    <source>
        <dbReference type="EMBL" id="RRN45011.1"/>
    </source>
</evidence>
<dbReference type="GO" id="GO:0005886">
    <property type="term" value="C:plasma membrane"/>
    <property type="evidence" value="ECO:0007669"/>
    <property type="project" value="TreeGrafter"/>
</dbReference>
<gene>
    <name evidence="7" type="ORF">EHV23_01735</name>
</gene>
<comment type="caution">
    <text evidence="7">The sequence shown here is derived from an EMBL/GenBank/DDBJ whole genome shotgun (WGS) entry which is preliminary data.</text>
</comment>
<proteinExistence type="predicted"/>
<dbReference type="Gene3D" id="1.10.357.140">
    <property type="entry name" value="UbiA prenyltransferase"/>
    <property type="match status" value="1"/>
</dbReference>
<keyword evidence="8" id="KW-1185">Reference proteome</keyword>
<protein>
    <submittedName>
        <fullName evidence="7">UbiA family prenyltransferase</fullName>
    </submittedName>
</protein>
<reference evidence="7 8" key="1">
    <citation type="submission" date="2018-11" db="EMBL/GenBank/DDBJ databases">
        <title>Genome sequencing of Lautropia sp. KCOM 2505 (= ChDC F240).</title>
        <authorList>
            <person name="Kook J.-K."/>
            <person name="Park S.-N."/>
            <person name="Lim Y.K."/>
        </authorList>
    </citation>
    <scope>NUCLEOTIDE SEQUENCE [LARGE SCALE GENOMIC DNA]</scope>
    <source>
        <strain evidence="7 8">KCOM 2505</strain>
    </source>
</reference>
<evidence type="ECO:0000313" key="8">
    <source>
        <dbReference type="Proteomes" id="UP000270261"/>
    </source>
</evidence>
<dbReference type="NCBIfam" id="NF006088">
    <property type="entry name" value="PRK08238.1"/>
    <property type="match status" value="1"/>
</dbReference>
<dbReference type="InterPro" id="IPR000537">
    <property type="entry name" value="UbiA_prenyltransferase"/>
</dbReference>
<dbReference type="CDD" id="cd13963">
    <property type="entry name" value="PT_UbiA_2"/>
    <property type="match status" value="1"/>
</dbReference>
<keyword evidence="7" id="KW-0808">Transferase</keyword>
<evidence type="ECO:0000256" key="4">
    <source>
        <dbReference type="ARBA" id="ARBA00022989"/>
    </source>
</evidence>
<dbReference type="PANTHER" id="PTHR11048:SF5">
    <property type="entry name" value="DECAPRENYL-PHOSPHATE PHOSPHORIBOSYLTRANSFERASE"/>
    <property type="match status" value="1"/>
</dbReference>
<dbReference type="SUPFAM" id="SSF56784">
    <property type="entry name" value="HAD-like"/>
    <property type="match status" value="1"/>
</dbReference>